<dbReference type="Gene3D" id="3.40.50.1820">
    <property type="entry name" value="alpha/beta hydrolase"/>
    <property type="match status" value="1"/>
</dbReference>
<dbReference type="Pfam" id="PF00561">
    <property type="entry name" value="Abhydrolase_1"/>
    <property type="match status" value="1"/>
</dbReference>
<dbReference type="PANTHER" id="PTHR48098:SF3">
    <property type="entry name" value="IRON(III) ENTEROBACTIN ESTERASE"/>
    <property type="match status" value="1"/>
</dbReference>
<dbReference type="InterPro" id="IPR029058">
    <property type="entry name" value="AB_hydrolase_fold"/>
</dbReference>
<feature type="domain" description="AB hydrolase-1" evidence="1">
    <location>
        <begin position="135"/>
        <end position="189"/>
    </location>
</feature>
<accession>A0A4Q7PEF6</accession>
<evidence type="ECO:0000313" key="2">
    <source>
        <dbReference type="EMBL" id="RZS98030.1"/>
    </source>
</evidence>
<evidence type="ECO:0000259" key="1">
    <source>
        <dbReference type="Pfam" id="PF00561"/>
    </source>
</evidence>
<dbReference type="EMBL" id="SGXG01000001">
    <property type="protein sequence ID" value="RZS98030.1"/>
    <property type="molecule type" value="Genomic_DNA"/>
</dbReference>
<dbReference type="SUPFAM" id="SSF53474">
    <property type="entry name" value="alpha/beta-Hydrolases"/>
    <property type="match status" value="1"/>
</dbReference>
<dbReference type="Proteomes" id="UP000292209">
    <property type="component" value="Unassembled WGS sequence"/>
</dbReference>
<organism evidence="2 3">
    <name type="scientific">Cecembia calidifontis</name>
    <dbReference type="NCBI Taxonomy" id="1187080"/>
    <lineage>
        <taxon>Bacteria</taxon>
        <taxon>Pseudomonadati</taxon>
        <taxon>Bacteroidota</taxon>
        <taxon>Cytophagia</taxon>
        <taxon>Cytophagales</taxon>
        <taxon>Cyclobacteriaceae</taxon>
        <taxon>Cecembia</taxon>
    </lineage>
</organism>
<dbReference type="InterPro" id="IPR000073">
    <property type="entry name" value="AB_hydrolase_1"/>
</dbReference>
<comment type="caution">
    <text evidence="2">The sequence shown here is derived from an EMBL/GenBank/DDBJ whole genome shotgun (WGS) entry which is preliminary data.</text>
</comment>
<gene>
    <name evidence="2" type="ORF">BC751_3661</name>
</gene>
<reference evidence="2 3" key="1">
    <citation type="submission" date="2019-02" db="EMBL/GenBank/DDBJ databases">
        <title>Genomic Encyclopedia of Archaeal and Bacterial Type Strains, Phase II (KMG-II): from individual species to whole genera.</title>
        <authorList>
            <person name="Goeker M."/>
        </authorList>
    </citation>
    <scope>NUCLEOTIDE SEQUENCE [LARGE SCALE GENOMIC DNA]</scope>
    <source>
        <strain evidence="2 3">DSM 21411</strain>
    </source>
</reference>
<sequence>MGIKFCDFIIYFRVEILSLYFFGYTQKPTIFINHQAENMKEEYFKWYSPHLHRDVEMLVFGHRGYPVVLFPTSMGSFHENRDMGLVGSAHWFLEQGLVQIYCPESNDRNSFYNKHIHPHQRIQNHIAYDKMICHEIVERVRHNTGTGKVTVAGCSFGGYHAANFAFRHPGYVSHMFSMSGAFEIRNFMDGYKHDDIYYNSPLEFLPGLHDRELWNMDIVLGTSNWDICFDSNIRLSDVLEAKGIRHWLDVRRDKHHDWPVWREMFPHYLSRIKFN</sequence>
<keyword evidence="3" id="KW-1185">Reference proteome</keyword>
<protein>
    <submittedName>
        <fullName evidence="2">Esterase/lipase superfamily enzyme</fullName>
    </submittedName>
</protein>
<evidence type="ECO:0000313" key="3">
    <source>
        <dbReference type="Proteomes" id="UP000292209"/>
    </source>
</evidence>
<dbReference type="PANTHER" id="PTHR48098">
    <property type="entry name" value="ENTEROCHELIN ESTERASE-RELATED"/>
    <property type="match status" value="1"/>
</dbReference>
<dbReference type="InterPro" id="IPR050583">
    <property type="entry name" value="Mycobacterial_A85_antigen"/>
</dbReference>
<name>A0A4Q7PEF6_9BACT</name>
<proteinExistence type="predicted"/>
<dbReference type="AlphaFoldDB" id="A0A4Q7PEF6"/>